<protein>
    <submittedName>
        <fullName evidence="1">Uncharacterized protein</fullName>
    </submittedName>
</protein>
<sequence length="444" mass="50565">MLAMRAQWRRLGGRKGELEQGFAENESGQTVAIAHDGNRLFVGHFMLGNTYSFTTEDWRATFDMADETSLDSLALNIGPEPWQVTQAQMAYTLLSSRSPHPSRRSLRLFLSLDMNVLKESPADIAQKILTIIASNVNANLKWEDKIVLSTFGGHDFGDAWKEVIQQIEDGLKQKVFFWPAFFEPPEEFLNREYVHGSFAWNNAWPMGNHSIDLKNDWPFLKSNKPYMAAVSPLFFTHYGNEGDWAFNKNWIYRSDDLLLPTRFSSILSLPPTESPQMLQMISLNDYGESHNLFPVRGIQPGSEAWTRDMSHEGLRWMSKYYAERWRDGKGEIEGYEDRVRVVLWYRTKPKDMAATDSAQDLINFFILVPPSGSRIDTTLHVTNSLSSHVRSLINGQLNLLTIPFVPGNVSYQVKQAGVNVVQGEGKAITQDGGWNYNFWSGGEF</sequence>
<dbReference type="EMBL" id="CP143787">
    <property type="protein sequence ID" value="WVN88405.1"/>
    <property type="molecule type" value="Genomic_DNA"/>
</dbReference>
<dbReference type="VEuPathDB" id="FungiDB:L203_02787"/>
<keyword evidence="2" id="KW-1185">Reference proteome</keyword>
<gene>
    <name evidence="1" type="ORF">L203_103614</name>
</gene>
<accession>A0A1E3IHW2</accession>
<reference evidence="1" key="2">
    <citation type="journal article" date="2022" name="Elife">
        <title>Obligate sexual reproduction of a homothallic fungus closely related to the Cryptococcus pathogenic species complex.</title>
        <authorList>
            <person name="Passer A.R."/>
            <person name="Clancey S.A."/>
            <person name="Shea T."/>
            <person name="David-Palma M."/>
            <person name="Averette A.F."/>
            <person name="Boekhout T."/>
            <person name="Porcel B.M."/>
            <person name="Nowrousian M."/>
            <person name="Cuomo C.A."/>
            <person name="Sun S."/>
            <person name="Heitman J."/>
            <person name="Coelho M.A."/>
        </authorList>
    </citation>
    <scope>NUCLEOTIDE SEQUENCE</scope>
    <source>
        <strain evidence="1">CBS 7841</strain>
    </source>
</reference>
<dbReference type="KEGG" id="cdep:91087825"/>
<dbReference type="Proteomes" id="UP000094043">
    <property type="component" value="Chromosome 4"/>
</dbReference>
<dbReference type="GO" id="GO:0051118">
    <property type="term" value="F:glucan endo-1,3-alpha-glucosidase activity"/>
    <property type="evidence" value="ECO:0007669"/>
    <property type="project" value="InterPro"/>
</dbReference>
<dbReference type="GeneID" id="91087825"/>
<evidence type="ECO:0000313" key="1">
    <source>
        <dbReference type="EMBL" id="WVN88405.1"/>
    </source>
</evidence>
<proteinExistence type="predicted"/>
<dbReference type="OrthoDB" id="3257981at2759"/>
<dbReference type="InterPro" id="IPR005197">
    <property type="entry name" value="Glyco_hydro_71"/>
</dbReference>
<evidence type="ECO:0000313" key="2">
    <source>
        <dbReference type="Proteomes" id="UP000094043"/>
    </source>
</evidence>
<dbReference type="RefSeq" id="XP_066069105.1">
    <property type="nucleotide sequence ID" value="XM_066213008.1"/>
</dbReference>
<dbReference type="Pfam" id="PF03659">
    <property type="entry name" value="Glyco_hydro_71"/>
    <property type="match status" value="1"/>
</dbReference>
<dbReference type="CDD" id="cd11577">
    <property type="entry name" value="GH71"/>
    <property type="match status" value="1"/>
</dbReference>
<dbReference type="AlphaFoldDB" id="A0A1E3IHW2"/>
<organism evidence="1 2">
    <name type="scientific">Cryptococcus depauperatus CBS 7841</name>
    <dbReference type="NCBI Taxonomy" id="1295531"/>
    <lineage>
        <taxon>Eukaryota</taxon>
        <taxon>Fungi</taxon>
        <taxon>Dikarya</taxon>
        <taxon>Basidiomycota</taxon>
        <taxon>Agaricomycotina</taxon>
        <taxon>Tremellomycetes</taxon>
        <taxon>Tremellales</taxon>
        <taxon>Cryptococcaceae</taxon>
        <taxon>Cryptococcus</taxon>
    </lineage>
</organism>
<reference evidence="1" key="1">
    <citation type="submission" date="2016-06" db="EMBL/GenBank/DDBJ databases">
        <authorList>
            <person name="Cuomo C."/>
            <person name="Litvintseva A."/>
            <person name="Heitman J."/>
            <person name="Chen Y."/>
            <person name="Sun S."/>
            <person name="Springer D."/>
            <person name="Dromer F."/>
            <person name="Young S."/>
            <person name="Zeng Q."/>
            <person name="Chapman S."/>
            <person name="Gujja S."/>
            <person name="Saif S."/>
            <person name="Birren B."/>
        </authorList>
    </citation>
    <scope>NUCLEOTIDE SEQUENCE</scope>
    <source>
        <strain evidence="1">CBS 7841</strain>
    </source>
</reference>
<name>A0A1E3IHW2_9TREE</name>
<reference evidence="1" key="3">
    <citation type="submission" date="2024-01" db="EMBL/GenBank/DDBJ databases">
        <authorList>
            <person name="Coelho M.A."/>
            <person name="David-Palma M."/>
            <person name="Shea T."/>
            <person name="Sun S."/>
            <person name="Cuomo C.A."/>
            <person name="Heitman J."/>
        </authorList>
    </citation>
    <scope>NUCLEOTIDE SEQUENCE</scope>
    <source>
        <strain evidence="1">CBS 7841</strain>
    </source>
</reference>